<organism evidence="1 2">
    <name type="scientific">Vibrio phage pVco-5</name>
    <dbReference type="NCBI Taxonomy" id="1965485"/>
    <lineage>
        <taxon>Viruses</taxon>
        <taxon>Duplodnaviria</taxon>
        <taxon>Heunggongvirae</taxon>
        <taxon>Uroviricota</taxon>
        <taxon>Caudoviricetes</taxon>
        <taxon>Schitoviridae</taxon>
        <taxon>Vicoquintavirus</taxon>
        <taxon>Vicoquintavirus Pvco5</taxon>
    </lineage>
</organism>
<evidence type="ECO:0000313" key="2">
    <source>
        <dbReference type="Proteomes" id="UP000225564"/>
    </source>
</evidence>
<dbReference type="EMBL" id="KY612839">
    <property type="protein sequence ID" value="ARM71053.1"/>
    <property type="molecule type" value="Genomic_DNA"/>
</dbReference>
<name>A0A1W6JUU1_9CAUD</name>
<evidence type="ECO:0000313" key="1">
    <source>
        <dbReference type="EMBL" id="ARM71053.1"/>
    </source>
</evidence>
<sequence>MKITIHNLQKFIDKVEHNYAHGTVTFYTKISGYLVPFSIVNTTMEPTNIMPTSLPELDSLGISSTEILRGIERCKLIRGY</sequence>
<keyword evidence="2" id="KW-1185">Reference proteome</keyword>
<protein>
    <submittedName>
        <fullName evidence="1">Uncharacterized protein</fullName>
    </submittedName>
</protein>
<gene>
    <name evidence="1" type="ORF">pVco5_065</name>
</gene>
<accession>A0A1W6JUU1</accession>
<reference evidence="1 2" key="1">
    <citation type="submission" date="2017-02" db="EMBL/GenBank/DDBJ databases">
        <title>Comeplete genome sequence of Bacteriophage pVco-5, that infects Vibrio corallilyticus.</title>
        <authorList>
            <person name="Kim H.J."/>
            <person name="Park S.C."/>
        </authorList>
    </citation>
    <scope>NUCLEOTIDE SEQUENCE [LARGE SCALE GENOMIC DNA]</scope>
</reference>
<proteinExistence type="predicted"/>
<dbReference type="Proteomes" id="UP000225564">
    <property type="component" value="Segment"/>
</dbReference>